<dbReference type="PANTHER" id="PTHR28047:SF5">
    <property type="entry name" value="PROTEIN DCG1"/>
    <property type="match status" value="1"/>
</dbReference>
<dbReference type="InterPro" id="IPR053714">
    <property type="entry name" value="Iso_Racemase_Enz_sf"/>
</dbReference>
<dbReference type="PANTHER" id="PTHR28047">
    <property type="entry name" value="PROTEIN DCG1"/>
    <property type="match status" value="1"/>
</dbReference>
<keyword evidence="3" id="KW-1185">Reference proteome</keyword>
<dbReference type="Gene3D" id="3.40.50.12500">
    <property type="match status" value="1"/>
</dbReference>
<gene>
    <name evidence="2" type="ORF">HB662_17805</name>
</gene>
<comment type="caution">
    <text evidence="2">The sequence shown here is derived from an EMBL/GenBank/DDBJ whole genome shotgun (WGS) entry which is preliminary data.</text>
</comment>
<sequence>MKLLLINANTTQAITDRLVAIARGLAPAGVTVQGATGRFGARYIASRASSAIAAHAALDAYAEHGAGADAVLIGCFGDPGLDALRELAPVPVLGLADAAATVARGRRFGVVTGGAAWKPMLEEFFAGRCYAAQLAGIRTVAPTGGEIARDPDGALALLAESCRACMERDGAEVVILGGAGLAGLASRLAVGVPVLCSVEEGVRAAFAAIGQGGAGLIPHGAVETMGLSPALAVMLSSGSGL</sequence>
<protein>
    <submittedName>
        <fullName evidence="2">Asp/Glu racemase</fullName>
    </submittedName>
</protein>
<dbReference type="RefSeq" id="WP_168051165.1">
    <property type="nucleotide sequence ID" value="NZ_JAATJR010000005.1"/>
</dbReference>
<accession>A0ABX1F2X7</accession>
<name>A0ABX1F2X7_9PROT</name>
<organism evidence="2 3">
    <name type="scientific">Falsiroseomonas frigidaquae</name>
    <dbReference type="NCBI Taxonomy" id="487318"/>
    <lineage>
        <taxon>Bacteria</taxon>
        <taxon>Pseudomonadati</taxon>
        <taxon>Pseudomonadota</taxon>
        <taxon>Alphaproteobacteria</taxon>
        <taxon>Acetobacterales</taxon>
        <taxon>Roseomonadaceae</taxon>
        <taxon>Falsiroseomonas</taxon>
    </lineage>
</organism>
<dbReference type="EMBL" id="JAAVTX010000005">
    <property type="protein sequence ID" value="NKE46642.1"/>
    <property type="molecule type" value="Genomic_DNA"/>
</dbReference>
<evidence type="ECO:0000256" key="1">
    <source>
        <dbReference type="ARBA" id="ARBA00038414"/>
    </source>
</evidence>
<dbReference type="Pfam" id="PF01177">
    <property type="entry name" value="Asp_Glu_race"/>
    <property type="match status" value="1"/>
</dbReference>
<evidence type="ECO:0000313" key="3">
    <source>
        <dbReference type="Proteomes" id="UP000765160"/>
    </source>
</evidence>
<dbReference type="InterPro" id="IPR015942">
    <property type="entry name" value="Asp/Glu/hydantoin_racemase"/>
</dbReference>
<reference evidence="2 3" key="1">
    <citation type="submission" date="2020-03" db="EMBL/GenBank/DDBJ databases">
        <title>Roseomonas selenitidurans sp. nov. isolated from soil.</title>
        <authorList>
            <person name="Liu H."/>
        </authorList>
    </citation>
    <scope>NUCLEOTIDE SEQUENCE [LARGE SCALE GENOMIC DNA]</scope>
    <source>
        <strain evidence="2 3">JCM 15073</strain>
    </source>
</reference>
<comment type="similarity">
    <text evidence="1">Belongs to the HyuE racemase family.</text>
</comment>
<dbReference type="InterPro" id="IPR052186">
    <property type="entry name" value="Hydantoin_racemase-like"/>
</dbReference>
<proteinExistence type="inferred from homology"/>
<dbReference type="Proteomes" id="UP000765160">
    <property type="component" value="Unassembled WGS sequence"/>
</dbReference>
<evidence type="ECO:0000313" key="2">
    <source>
        <dbReference type="EMBL" id="NKE46642.1"/>
    </source>
</evidence>